<dbReference type="SUPFAM" id="SSF160537">
    <property type="entry name" value="SpoVG-like"/>
    <property type="match status" value="1"/>
</dbReference>
<dbReference type="PANTHER" id="PTHR38429:SF1">
    <property type="entry name" value="SEPTATION PROTEIN SPOVG-RELATED"/>
    <property type="match status" value="1"/>
</dbReference>
<evidence type="ECO:0000313" key="5">
    <source>
        <dbReference type="Proteomes" id="UP001172036"/>
    </source>
</evidence>
<dbReference type="PANTHER" id="PTHR38429">
    <property type="entry name" value="SEPTATION PROTEIN SPOVG-RELATED"/>
    <property type="match status" value="1"/>
</dbReference>
<organism evidence="4 5">
    <name type="scientific">Candidatus Phytoplasma melaleucae</name>
    <dbReference type="NCBI Taxonomy" id="2982630"/>
    <lineage>
        <taxon>Bacteria</taxon>
        <taxon>Bacillati</taxon>
        <taxon>Mycoplasmatota</taxon>
        <taxon>Mollicutes</taxon>
        <taxon>Acholeplasmatales</taxon>
        <taxon>Acholeplasmataceae</taxon>
        <taxon>Candidatus Phytoplasma</taxon>
    </lineage>
</organism>
<keyword evidence="2" id="KW-0717">Septation</keyword>
<gene>
    <name evidence="4" type="ORF">OC680_00600</name>
</gene>
<evidence type="ECO:0000256" key="1">
    <source>
        <dbReference type="ARBA" id="ARBA00022618"/>
    </source>
</evidence>
<dbReference type="InterPro" id="IPR036751">
    <property type="entry name" value="SpoVG_sf"/>
</dbReference>
<accession>A0ABT9DD05</accession>
<dbReference type="InterPro" id="IPR007170">
    <property type="entry name" value="SpoVG"/>
</dbReference>
<sequence length="105" mass="12164">MKVTGVNVKLINKKDKEKRNRLQAICTIFFDNDFAVHGVKIICGERGDFIAFPSVPKKNGEGFMDIAHPINQKTRKMIEEEILKSYQTELDTKNKEEHDEVERDI</sequence>
<evidence type="ECO:0000256" key="3">
    <source>
        <dbReference type="ARBA" id="ARBA00023306"/>
    </source>
</evidence>
<reference evidence="4 5" key="1">
    <citation type="journal article" date="2023" name="Int. J. Syst. Evol. Microbiol.">
        <title>The observation of taxonomic boundaries for the 16SrII and 16SrXXV phytoplasmas using genome-based delimitation.</title>
        <authorList>
            <person name="Rodrigues Jardim B."/>
            <person name="Tran-Nguyen L.T.T."/>
            <person name="Gambley C."/>
            <person name="Al-Sadi A.M."/>
            <person name="Al-Subhi A.M."/>
            <person name="Foissac X."/>
            <person name="Salar P."/>
            <person name="Cai H."/>
            <person name="Yang J.Y."/>
            <person name="Davis R."/>
            <person name="Jones L."/>
            <person name="Rodoni B."/>
            <person name="Constable F.E."/>
        </authorList>
    </citation>
    <scope>NUCLEOTIDE SEQUENCE [LARGE SCALE GENOMIC DNA]</scope>
    <source>
        <strain evidence="4">BAWM-155c</strain>
    </source>
</reference>
<dbReference type="RefSeq" id="WP_304515187.1">
    <property type="nucleotide sequence ID" value="NZ_JAOSID010000002.1"/>
</dbReference>
<keyword evidence="5" id="KW-1185">Reference proteome</keyword>
<dbReference type="EMBL" id="JAOSID010000002">
    <property type="protein sequence ID" value="MDO8167983.1"/>
    <property type="molecule type" value="Genomic_DNA"/>
</dbReference>
<protein>
    <submittedName>
        <fullName evidence="4">Septation protein SpoVG family protein</fullName>
    </submittedName>
</protein>
<proteinExistence type="predicted"/>
<dbReference type="Proteomes" id="UP001172036">
    <property type="component" value="Unassembled WGS sequence"/>
</dbReference>
<keyword evidence="1" id="KW-0132">Cell division</keyword>
<evidence type="ECO:0000256" key="2">
    <source>
        <dbReference type="ARBA" id="ARBA00023210"/>
    </source>
</evidence>
<comment type="caution">
    <text evidence="4">The sequence shown here is derived from an EMBL/GenBank/DDBJ whole genome shotgun (WGS) entry which is preliminary data.</text>
</comment>
<dbReference type="Pfam" id="PF04026">
    <property type="entry name" value="SpoVG"/>
    <property type="match status" value="1"/>
</dbReference>
<evidence type="ECO:0000313" key="4">
    <source>
        <dbReference type="EMBL" id="MDO8167983.1"/>
    </source>
</evidence>
<keyword evidence="3" id="KW-0131">Cell cycle</keyword>
<name>A0ABT9DD05_9MOLU</name>
<dbReference type="Gene3D" id="3.30.1120.40">
    <property type="entry name" value="Stage V sporulation protein G"/>
    <property type="match status" value="1"/>
</dbReference>